<evidence type="ECO:0000256" key="1">
    <source>
        <dbReference type="PROSITE-ProRule" id="PRU00023"/>
    </source>
</evidence>
<dbReference type="SUPFAM" id="SSF48403">
    <property type="entry name" value="Ankyrin repeat"/>
    <property type="match status" value="1"/>
</dbReference>
<dbReference type="EMBL" id="ONZP01000296">
    <property type="protein sequence ID" value="SPJ80070.1"/>
    <property type="molecule type" value="Genomic_DNA"/>
</dbReference>
<feature type="repeat" description="ANK" evidence="1">
    <location>
        <begin position="786"/>
        <end position="818"/>
    </location>
</feature>
<dbReference type="PANTHER" id="PTHR10622">
    <property type="entry name" value="HET DOMAIN-CONTAINING PROTEIN"/>
    <property type="match status" value="1"/>
</dbReference>
<keyword evidence="2" id="KW-0175">Coiled coil</keyword>
<evidence type="ECO:0000259" key="3">
    <source>
        <dbReference type="Pfam" id="PF06985"/>
    </source>
</evidence>
<feature type="repeat" description="ANK" evidence="1">
    <location>
        <begin position="819"/>
        <end position="851"/>
    </location>
</feature>
<dbReference type="Gene3D" id="1.25.40.20">
    <property type="entry name" value="Ankyrin repeat-containing domain"/>
    <property type="match status" value="3"/>
</dbReference>
<reference evidence="4" key="1">
    <citation type="submission" date="2018-03" db="EMBL/GenBank/DDBJ databases">
        <authorList>
            <person name="Guldener U."/>
        </authorList>
    </citation>
    <scope>NUCLEOTIDE SEQUENCE</scope>
</reference>
<protein>
    <submittedName>
        <fullName evidence="4">Related to beta transducin-like protein</fullName>
    </submittedName>
</protein>
<sequence>MRLINANNLKLETFLTDQIPPYAILSHRWGSDNEEVSFEDMKVGNTQKIGMQKVIGCCQQAKADDIKYVWIDTCCINKDSSKELDEAINSMFQWYRRASVCYTYLTDVTHDDDTWDPTSKFYSSSWFRRGWTLQELLAPGVLRFYSQNWDLLGTKADLSGEIEKITGIPRKFLLGWVDFHQASVAQRMSWASKRETKREEDMAYCLLGIFNVTMPMIYGEGRRAFKRLQLRIMEQTTDESILAWGMPSPGSECLTKSWEDNLSSGVFGSSPADFVNCGDIVPRAQDLMPANTFLISGGYVRTTLKLKSSDELGTYALLNCGPEHSKGELIAIPLVPTSAVLSANEYIRPQEHHPIRVKKSQTKASIQEIGIRVEPQVQLPQVVGRRFWLHIDGHQKLKLSLRQIWPPLRWEKGRALIANVDTNQCSRQRYLVQFSTNRIIYDVIVVLDFDINGRQSSVDCYTITAPAATFYLEEIGESLDFIRKEDLETKIAGDGKFAVKFAVVKEEFAQETIFYLILTETTEGATINANVHRQISTAKTKGEFLGLIREEKWASSYAERTLKDLTAAKKDLESFGKVLSELEEKERRLVEEKESVRTHMRQVTDDTRRLDQLCTLITAEQQHHKVQRKTLEATLDDTEIVQGPGNWFEGFIQKQLNKAREVQEKSDHSGTGFQQPKYPVDNQQNMGSFVPLLWAAANGQDIIAGILLEKGSSVNIKDEDDNTALLLSASCGHRDTASLLLAYRASLEAKNKDGDTPLARTAYKGHVSTAALLLEKGADIEALNNVQSTPLAIAARQGHVDVVTLLLQNGANNEAVNHYGDTALSRAATHGHQDVVRALLEKGAKVEVRNKKGFTPLQLAKKNGHEAVVKLLQFGDAVDDEEHYADAFSYDRLVKEVD</sequence>
<keyword evidence="1" id="KW-0040">ANK repeat</keyword>
<dbReference type="Proteomes" id="UP001187734">
    <property type="component" value="Unassembled WGS sequence"/>
</dbReference>
<dbReference type="AlphaFoldDB" id="A0AAE8MCU3"/>
<dbReference type="SMART" id="SM00248">
    <property type="entry name" value="ANK"/>
    <property type="match status" value="6"/>
</dbReference>
<evidence type="ECO:0000256" key="2">
    <source>
        <dbReference type="SAM" id="Coils"/>
    </source>
</evidence>
<evidence type="ECO:0000313" key="5">
    <source>
        <dbReference type="Proteomes" id="UP001187734"/>
    </source>
</evidence>
<dbReference type="PANTHER" id="PTHR10622:SF10">
    <property type="entry name" value="HET DOMAIN-CONTAINING PROTEIN"/>
    <property type="match status" value="1"/>
</dbReference>
<dbReference type="Pfam" id="PF00023">
    <property type="entry name" value="Ank"/>
    <property type="match status" value="1"/>
</dbReference>
<dbReference type="PROSITE" id="PS50297">
    <property type="entry name" value="ANK_REP_REGION"/>
    <property type="match status" value="3"/>
</dbReference>
<comment type="caution">
    <text evidence="4">The sequence shown here is derived from an EMBL/GenBank/DDBJ whole genome shotgun (WGS) entry which is preliminary data.</text>
</comment>
<feature type="coiled-coil region" evidence="2">
    <location>
        <begin position="565"/>
        <end position="602"/>
    </location>
</feature>
<evidence type="ECO:0000313" key="4">
    <source>
        <dbReference type="EMBL" id="SPJ80070.1"/>
    </source>
</evidence>
<dbReference type="InterPro" id="IPR010730">
    <property type="entry name" value="HET"/>
</dbReference>
<keyword evidence="5" id="KW-1185">Reference proteome</keyword>
<dbReference type="Pfam" id="PF06985">
    <property type="entry name" value="HET"/>
    <property type="match status" value="1"/>
</dbReference>
<dbReference type="PROSITE" id="PS50088">
    <property type="entry name" value="ANK_REPEAT"/>
    <property type="match status" value="4"/>
</dbReference>
<feature type="repeat" description="ANK" evidence="1">
    <location>
        <begin position="753"/>
        <end position="785"/>
    </location>
</feature>
<gene>
    <name evidence="4" type="ORF">FTOL_08462</name>
</gene>
<dbReference type="InterPro" id="IPR002110">
    <property type="entry name" value="Ankyrin_rpt"/>
</dbReference>
<organism evidence="4 5">
    <name type="scientific">Fusarium torulosum</name>
    <dbReference type="NCBI Taxonomy" id="33205"/>
    <lineage>
        <taxon>Eukaryota</taxon>
        <taxon>Fungi</taxon>
        <taxon>Dikarya</taxon>
        <taxon>Ascomycota</taxon>
        <taxon>Pezizomycotina</taxon>
        <taxon>Sordariomycetes</taxon>
        <taxon>Hypocreomycetidae</taxon>
        <taxon>Hypocreales</taxon>
        <taxon>Nectriaceae</taxon>
        <taxon>Fusarium</taxon>
    </lineage>
</organism>
<name>A0AAE8MCU3_9HYPO</name>
<feature type="repeat" description="ANK" evidence="1">
    <location>
        <begin position="687"/>
        <end position="719"/>
    </location>
</feature>
<dbReference type="Pfam" id="PF12796">
    <property type="entry name" value="Ank_2"/>
    <property type="match status" value="2"/>
</dbReference>
<dbReference type="InterPro" id="IPR036770">
    <property type="entry name" value="Ankyrin_rpt-contain_sf"/>
</dbReference>
<feature type="domain" description="Heterokaryon incompatibility" evidence="3">
    <location>
        <begin position="22"/>
        <end position="111"/>
    </location>
</feature>
<accession>A0AAE8MCU3</accession>
<proteinExistence type="predicted"/>